<gene>
    <name evidence="3" type="ORF">T11_16428</name>
    <name evidence="1" type="ORF">T11_2085</name>
    <name evidence="2" type="ORF">T11_9519</name>
</gene>
<organism evidence="2 4">
    <name type="scientific">Trichinella zimbabwensis</name>
    <dbReference type="NCBI Taxonomy" id="268475"/>
    <lineage>
        <taxon>Eukaryota</taxon>
        <taxon>Metazoa</taxon>
        <taxon>Ecdysozoa</taxon>
        <taxon>Nematoda</taxon>
        <taxon>Enoplea</taxon>
        <taxon>Dorylaimia</taxon>
        <taxon>Trichinellida</taxon>
        <taxon>Trichinellidae</taxon>
        <taxon>Trichinella</taxon>
    </lineage>
</organism>
<dbReference type="EMBL" id="JYDP01001230">
    <property type="protein sequence ID" value="KRY98686.1"/>
    <property type="molecule type" value="Genomic_DNA"/>
</dbReference>
<dbReference type="AlphaFoldDB" id="A0A0V1GIG7"/>
<name>A0A0V1GIG7_9BILA</name>
<accession>A0A0V1GIG7</accession>
<dbReference type="EMBL" id="JYDP01003436">
    <property type="protein sequence ID" value="KRY95791.1"/>
    <property type="molecule type" value="Genomic_DNA"/>
</dbReference>
<evidence type="ECO:0000313" key="1">
    <source>
        <dbReference type="EMBL" id="KRY95791.1"/>
    </source>
</evidence>
<reference evidence="2 4" key="1">
    <citation type="submission" date="2015-01" db="EMBL/GenBank/DDBJ databases">
        <title>Evolution of Trichinella species and genotypes.</title>
        <authorList>
            <person name="Korhonen P.K."/>
            <person name="Edoardo P."/>
            <person name="Giuseppe L.R."/>
            <person name="Gasser R.B."/>
        </authorList>
    </citation>
    <scope>NUCLEOTIDE SEQUENCE [LARGE SCALE GENOMIC DNA]</scope>
    <source>
        <strain evidence="2">ISS1029</strain>
    </source>
</reference>
<dbReference type="EMBL" id="JYDP01001626">
    <property type="protein sequence ID" value="KRY98039.1"/>
    <property type="molecule type" value="Genomic_DNA"/>
</dbReference>
<dbReference type="Proteomes" id="UP000055024">
    <property type="component" value="Unassembled WGS sequence"/>
</dbReference>
<keyword evidence="4" id="KW-1185">Reference proteome</keyword>
<evidence type="ECO:0000313" key="2">
    <source>
        <dbReference type="EMBL" id="KRY98039.1"/>
    </source>
</evidence>
<proteinExistence type="predicted"/>
<sequence length="37" mass="4355">MKQSSSCGKLVKEEKIECDRIHRLFIKQHCHLKSEGK</sequence>
<protein>
    <submittedName>
        <fullName evidence="2">Uncharacterized protein</fullName>
    </submittedName>
</protein>
<evidence type="ECO:0000313" key="3">
    <source>
        <dbReference type="EMBL" id="KRY98686.1"/>
    </source>
</evidence>
<comment type="caution">
    <text evidence="2">The sequence shown here is derived from an EMBL/GenBank/DDBJ whole genome shotgun (WGS) entry which is preliminary data.</text>
</comment>
<evidence type="ECO:0000313" key="4">
    <source>
        <dbReference type="Proteomes" id="UP000055024"/>
    </source>
</evidence>